<dbReference type="Proteomes" id="UP000295083">
    <property type="component" value="Unassembled WGS sequence"/>
</dbReference>
<comment type="caution">
    <text evidence="1">The sequence shown here is derived from an EMBL/GenBank/DDBJ whole genome shotgun (WGS) entry which is preliminary data.</text>
</comment>
<name>A0A4R8PN34_9PEZI</name>
<reference evidence="1 2" key="1">
    <citation type="submission" date="2018-11" db="EMBL/GenBank/DDBJ databases">
        <title>Genome sequence and assembly of Colletotrichum spinosum.</title>
        <authorList>
            <person name="Gan P."/>
            <person name="Shirasu K."/>
        </authorList>
    </citation>
    <scope>NUCLEOTIDE SEQUENCE [LARGE SCALE GENOMIC DNA]</scope>
    <source>
        <strain evidence="1 2">CBS 515.97</strain>
    </source>
</reference>
<keyword evidence="2" id="KW-1185">Reference proteome</keyword>
<proteinExistence type="predicted"/>
<evidence type="ECO:0000313" key="2">
    <source>
        <dbReference type="Proteomes" id="UP000295083"/>
    </source>
</evidence>
<accession>A0A4R8PN34</accession>
<dbReference type="AlphaFoldDB" id="A0A4R8PN34"/>
<protein>
    <submittedName>
        <fullName evidence="1">Uncharacterized protein</fullName>
    </submittedName>
</protein>
<sequence>MGRRASWARRRGLERAVVMVEWGDGDEPDGGRLCRFWAERLNANAESSVLVVHPVWMICLKSWRSLSTSPPPRGWGRCCGRLSNLGPRHRYSEILGRRYCT</sequence>
<organism evidence="1 2">
    <name type="scientific">Colletotrichum spinosum</name>
    <dbReference type="NCBI Taxonomy" id="1347390"/>
    <lineage>
        <taxon>Eukaryota</taxon>
        <taxon>Fungi</taxon>
        <taxon>Dikarya</taxon>
        <taxon>Ascomycota</taxon>
        <taxon>Pezizomycotina</taxon>
        <taxon>Sordariomycetes</taxon>
        <taxon>Hypocreomycetidae</taxon>
        <taxon>Glomerellales</taxon>
        <taxon>Glomerellaceae</taxon>
        <taxon>Colletotrichum</taxon>
        <taxon>Colletotrichum orbiculare species complex</taxon>
    </lineage>
</organism>
<evidence type="ECO:0000313" key="1">
    <source>
        <dbReference type="EMBL" id="TDZ13431.1"/>
    </source>
</evidence>
<gene>
    <name evidence="1" type="ORF">C8035_v004376</name>
</gene>
<dbReference type="EMBL" id="QAPG01010712">
    <property type="protein sequence ID" value="TDZ13431.1"/>
    <property type="molecule type" value="Genomic_DNA"/>
</dbReference>